<feature type="non-terminal residue" evidence="1">
    <location>
        <position position="70"/>
    </location>
</feature>
<comment type="caution">
    <text evidence="1">The sequence shown here is derived from an EMBL/GenBank/DDBJ whole genome shotgun (WGS) entry which is preliminary data.</text>
</comment>
<sequence>MCIPHQILEGKPALPEMKDIWDKKVELSDFIELDLVGWIARIESLGVKTQENLDAYWDSFSTAMIRRFSY</sequence>
<proteinExistence type="predicted"/>
<dbReference type="AlphaFoldDB" id="A0A392ME14"/>
<organism evidence="1 2">
    <name type="scientific">Trifolium medium</name>
    <dbReference type="NCBI Taxonomy" id="97028"/>
    <lineage>
        <taxon>Eukaryota</taxon>
        <taxon>Viridiplantae</taxon>
        <taxon>Streptophyta</taxon>
        <taxon>Embryophyta</taxon>
        <taxon>Tracheophyta</taxon>
        <taxon>Spermatophyta</taxon>
        <taxon>Magnoliopsida</taxon>
        <taxon>eudicotyledons</taxon>
        <taxon>Gunneridae</taxon>
        <taxon>Pentapetalae</taxon>
        <taxon>rosids</taxon>
        <taxon>fabids</taxon>
        <taxon>Fabales</taxon>
        <taxon>Fabaceae</taxon>
        <taxon>Papilionoideae</taxon>
        <taxon>50 kb inversion clade</taxon>
        <taxon>NPAAA clade</taxon>
        <taxon>Hologalegina</taxon>
        <taxon>IRL clade</taxon>
        <taxon>Trifolieae</taxon>
        <taxon>Trifolium</taxon>
    </lineage>
</organism>
<evidence type="ECO:0000313" key="2">
    <source>
        <dbReference type="Proteomes" id="UP000265520"/>
    </source>
</evidence>
<name>A0A392ME14_9FABA</name>
<dbReference type="Proteomes" id="UP000265520">
    <property type="component" value="Unassembled WGS sequence"/>
</dbReference>
<evidence type="ECO:0000313" key="1">
    <source>
        <dbReference type="EMBL" id="MCH85757.1"/>
    </source>
</evidence>
<keyword evidence="2" id="KW-1185">Reference proteome</keyword>
<reference evidence="1 2" key="1">
    <citation type="journal article" date="2018" name="Front. Plant Sci.">
        <title>Red Clover (Trifolium pratense) and Zigzag Clover (T. medium) - A Picture of Genomic Similarities and Differences.</title>
        <authorList>
            <person name="Dluhosova J."/>
            <person name="Istvanek J."/>
            <person name="Nedelnik J."/>
            <person name="Repkova J."/>
        </authorList>
    </citation>
    <scope>NUCLEOTIDE SEQUENCE [LARGE SCALE GENOMIC DNA]</scope>
    <source>
        <strain evidence="2">cv. 10/8</strain>
        <tissue evidence="1">Leaf</tissue>
    </source>
</reference>
<protein>
    <submittedName>
        <fullName evidence="1">Pentatricopeptide repeat-containing protein</fullName>
    </submittedName>
</protein>
<dbReference type="EMBL" id="LXQA010009085">
    <property type="protein sequence ID" value="MCH85757.1"/>
    <property type="molecule type" value="Genomic_DNA"/>
</dbReference>
<gene>
    <name evidence="1" type="ORF">A2U01_0006607</name>
</gene>
<accession>A0A392ME14</accession>